<sequence length="66" mass="7079">MVITSTAGVLYSVPVIVFRAVDIEADGPVVISNATMQRVIAFAAWEASIVRLSSLHARCCDCFYGS</sequence>
<dbReference type="AlphaFoldDB" id="A0A183E7C2"/>
<accession>A0A183E7C2</accession>
<evidence type="ECO:0000313" key="3">
    <source>
        <dbReference type="WBParaSite" id="GPUH_0001688501-mRNA-1"/>
    </source>
</evidence>
<evidence type="ECO:0000313" key="1">
    <source>
        <dbReference type="EMBL" id="VDN28698.1"/>
    </source>
</evidence>
<dbReference type="OrthoDB" id="5794765at2759"/>
<evidence type="ECO:0000313" key="2">
    <source>
        <dbReference type="Proteomes" id="UP000271098"/>
    </source>
</evidence>
<name>A0A183E7C2_9BILA</name>
<reference evidence="1 2" key="2">
    <citation type="submission" date="2018-11" db="EMBL/GenBank/DDBJ databases">
        <authorList>
            <consortium name="Pathogen Informatics"/>
        </authorList>
    </citation>
    <scope>NUCLEOTIDE SEQUENCE [LARGE SCALE GENOMIC DNA]</scope>
</reference>
<dbReference type="Proteomes" id="UP000271098">
    <property type="component" value="Unassembled WGS sequence"/>
</dbReference>
<organism evidence="3">
    <name type="scientific">Gongylonema pulchrum</name>
    <dbReference type="NCBI Taxonomy" id="637853"/>
    <lineage>
        <taxon>Eukaryota</taxon>
        <taxon>Metazoa</taxon>
        <taxon>Ecdysozoa</taxon>
        <taxon>Nematoda</taxon>
        <taxon>Chromadorea</taxon>
        <taxon>Rhabditida</taxon>
        <taxon>Spirurina</taxon>
        <taxon>Spiruromorpha</taxon>
        <taxon>Spiruroidea</taxon>
        <taxon>Gongylonematidae</taxon>
        <taxon>Gongylonema</taxon>
    </lineage>
</organism>
<dbReference type="WBParaSite" id="GPUH_0001688501-mRNA-1">
    <property type="protein sequence ID" value="GPUH_0001688501-mRNA-1"/>
    <property type="gene ID" value="GPUH_0001688501"/>
</dbReference>
<gene>
    <name evidence="1" type="ORF">GPUH_LOCUS16863</name>
</gene>
<protein>
    <submittedName>
        <fullName evidence="3">Secreted protein</fullName>
    </submittedName>
</protein>
<reference evidence="3" key="1">
    <citation type="submission" date="2016-06" db="UniProtKB">
        <authorList>
            <consortium name="WormBaseParasite"/>
        </authorList>
    </citation>
    <scope>IDENTIFICATION</scope>
</reference>
<dbReference type="EMBL" id="UYRT01084329">
    <property type="protein sequence ID" value="VDN28698.1"/>
    <property type="molecule type" value="Genomic_DNA"/>
</dbReference>
<keyword evidence="2" id="KW-1185">Reference proteome</keyword>
<proteinExistence type="predicted"/>